<dbReference type="InterPro" id="IPR020635">
    <property type="entry name" value="Tyr_kinase_cat_dom"/>
</dbReference>
<evidence type="ECO:0000259" key="18">
    <source>
        <dbReference type="PROSITE" id="PS50011"/>
    </source>
</evidence>
<dbReference type="PROSITE" id="PS50011">
    <property type="entry name" value="PROTEIN_KINASE_DOM"/>
    <property type="match status" value="1"/>
</dbReference>
<dbReference type="Proteomes" id="UP000095280">
    <property type="component" value="Unplaced"/>
</dbReference>
<feature type="signal peptide" evidence="17">
    <location>
        <begin position="1"/>
        <end position="23"/>
    </location>
</feature>
<sequence length="1032" mass="115457">MRSDAVLVLLWLMAFRVPKPGHSAKVPEPKICRSLRITNSDYKQLKNVSYLHEILSRKVDGCQFVNGDLHVHFLGSHFTGVTIDRNIYEMNTSFLDSIREVSGRVVITGLGIKRLELRNLRAIRGFIYSQSPSHPLYALEIGYCNTPTQILMPKLVSIQGPGVMFSTSMDIHLYCQLTRKISWSEVFEHKEQHLLDAVTHLNNMTNSSLKPADQANICSHLPECPDDCPMSKEGHRLCWSSTECQMVSKCRKRSCHSCYTRPTGEEECCDNSCLGGCRSFQPSECRACRSVLLAGRCAHSCRNNSYDAAYSRINTAQDSLMQAGNVCVDQCPRDFVIDSNHKYCIVECPDGQMPISGICTPCSVAGVRQGCYVCKDGFQRTLTEEFLGKYSNCSTLAPTELKFKKVLSIDGNQLRLGPLDADSGIWNLKSVRAILVEKFVIKNIPEHIGSLSFLKNLVQVSGHLFVDDCRITHFGFASLKYVSCFGLRNVRGLCARWFPFNFAAKLQDLKEHWPSETDKERSFDNTSEVCRNAVCDPQCRDECWGPGPDMCVACRNFEVDGRCYATCQEAGRYNLSGECQECHSECEGGCSSPSASECERCSNLEEDGKCVAACSSREMRADSKGRCYSVASARLLTVGIGVGLLILVLLVLLPVAYVHYRRRMRKYEIVDLDEYLTDPSNPNAMAKLLIVNDDDVMKQKEIGSGAFGTVYKGILRSSTNKGVRELPVAIKVLRGHSPKLGQELLNEASMLARVQHPCCIRLVALCLTQEPQLITALMPRGCLLEFLRAHRNQIGAERMLRWGLQVAEGMEYLESLGIVHRDLAARNVLLQTPDQVRITDFGLARLLDMSEGEFIQTAGLLPVKWLGVECFESGLFSHKSDVWSYGVLLWEICTFGESPYNPYGIRSVEDITGLLKKGIRLNQPDICSIDFYNILLSCWLPHPESRPSFRDMVGTMNDCLACPSKYIAAASRGIFSDKEVEMTTFGAAIPVDYARRRVNAYIANPVHPNLVISVRRPTNVAAYCRFLDQQRA</sequence>
<feature type="binding site" evidence="15">
    <location>
        <position position="731"/>
    </location>
    <ligand>
        <name>ATP</name>
        <dbReference type="ChEBI" id="CHEBI:30616"/>
    </ligand>
</feature>
<dbReference type="InterPro" id="IPR000494">
    <property type="entry name" value="Rcpt_L-dom"/>
</dbReference>
<accession>A0A1I8H5E9</accession>
<dbReference type="InterPro" id="IPR001245">
    <property type="entry name" value="Ser-Thr/Tyr_kinase_cat_dom"/>
</dbReference>
<dbReference type="GO" id="GO:0005524">
    <property type="term" value="F:ATP binding"/>
    <property type="evidence" value="ECO:0007669"/>
    <property type="project" value="UniProtKB-UniRule"/>
</dbReference>
<dbReference type="GO" id="GO:0043066">
    <property type="term" value="P:negative regulation of apoptotic process"/>
    <property type="evidence" value="ECO:0007669"/>
    <property type="project" value="TreeGrafter"/>
</dbReference>
<keyword evidence="4" id="KW-0808">Transferase</keyword>
<dbReference type="SUPFAM" id="SSF52058">
    <property type="entry name" value="L domain-like"/>
    <property type="match status" value="2"/>
</dbReference>
<dbReference type="Gene3D" id="3.30.200.20">
    <property type="entry name" value="Phosphorylase Kinase, domain 1"/>
    <property type="match status" value="1"/>
</dbReference>
<evidence type="ECO:0000313" key="19">
    <source>
        <dbReference type="Proteomes" id="UP000095280"/>
    </source>
</evidence>
<keyword evidence="17" id="KW-0732">Signal</keyword>
<dbReference type="GO" id="GO:0009925">
    <property type="term" value="C:basal plasma membrane"/>
    <property type="evidence" value="ECO:0007669"/>
    <property type="project" value="TreeGrafter"/>
</dbReference>
<dbReference type="Gene3D" id="1.10.510.10">
    <property type="entry name" value="Transferase(Phosphotransferase) domain 1"/>
    <property type="match status" value="1"/>
</dbReference>
<evidence type="ECO:0000256" key="9">
    <source>
        <dbReference type="ARBA" id="ARBA00022989"/>
    </source>
</evidence>
<dbReference type="InterPro" id="IPR036941">
    <property type="entry name" value="Rcpt_L-dom_sf"/>
</dbReference>
<dbReference type="InterPro" id="IPR011009">
    <property type="entry name" value="Kinase-like_dom_sf"/>
</dbReference>
<evidence type="ECO:0000256" key="8">
    <source>
        <dbReference type="ARBA" id="ARBA00022840"/>
    </source>
</evidence>
<dbReference type="Gene3D" id="3.80.20.20">
    <property type="entry name" value="Receptor L-domain"/>
    <property type="match status" value="2"/>
</dbReference>
<dbReference type="SMART" id="SM00219">
    <property type="entry name" value="TyrKc"/>
    <property type="match status" value="1"/>
</dbReference>
<evidence type="ECO:0000256" key="14">
    <source>
        <dbReference type="ARBA" id="ARBA00051243"/>
    </source>
</evidence>
<dbReference type="InterPro" id="IPR009030">
    <property type="entry name" value="Growth_fac_rcpt_cys_sf"/>
</dbReference>
<proteinExistence type="predicted"/>
<dbReference type="InterPro" id="IPR032778">
    <property type="entry name" value="GF_recep_IV"/>
</dbReference>
<reference evidence="20" key="1">
    <citation type="submission" date="2016-11" db="UniProtKB">
        <authorList>
            <consortium name="WormBaseParasite"/>
        </authorList>
    </citation>
    <scope>IDENTIFICATION</scope>
</reference>
<name>A0A1I8H5E9_9PLAT</name>
<dbReference type="GO" id="GO:0004714">
    <property type="term" value="F:transmembrane receptor protein tyrosine kinase activity"/>
    <property type="evidence" value="ECO:0007669"/>
    <property type="project" value="UniProtKB-EC"/>
</dbReference>
<dbReference type="Pfam" id="PF07714">
    <property type="entry name" value="PK_Tyr_Ser-Thr"/>
    <property type="match status" value="1"/>
</dbReference>
<dbReference type="CDD" id="cd00064">
    <property type="entry name" value="FU"/>
    <property type="match status" value="2"/>
</dbReference>
<dbReference type="InterPro" id="IPR050122">
    <property type="entry name" value="RTK"/>
</dbReference>
<dbReference type="GO" id="GO:0022008">
    <property type="term" value="P:neurogenesis"/>
    <property type="evidence" value="ECO:0007669"/>
    <property type="project" value="TreeGrafter"/>
</dbReference>
<keyword evidence="8 15" id="KW-0067">ATP-binding</keyword>
<dbReference type="PANTHER" id="PTHR24416:SF566">
    <property type="entry name" value="EPIDERMAL GROWTH FACTOR RECEPTOR"/>
    <property type="match status" value="1"/>
</dbReference>
<organism evidence="19 20">
    <name type="scientific">Macrostomum lignano</name>
    <dbReference type="NCBI Taxonomy" id="282301"/>
    <lineage>
        <taxon>Eukaryota</taxon>
        <taxon>Metazoa</taxon>
        <taxon>Spiralia</taxon>
        <taxon>Lophotrochozoa</taxon>
        <taxon>Platyhelminthes</taxon>
        <taxon>Rhabditophora</taxon>
        <taxon>Macrostomorpha</taxon>
        <taxon>Macrostomida</taxon>
        <taxon>Macrostomidae</taxon>
        <taxon>Macrostomum</taxon>
    </lineage>
</organism>
<protein>
    <recommendedName>
        <fullName evidence="2">receptor protein-tyrosine kinase</fullName>
        <ecNumber evidence="2">2.7.10.1</ecNumber>
    </recommendedName>
</protein>
<dbReference type="WBParaSite" id="maker-uti_cns_0004573-snap-gene-0.3-mRNA-1">
    <property type="protein sequence ID" value="maker-uti_cns_0004573-snap-gene-0.3-mRNA-1"/>
    <property type="gene ID" value="maker-uti_cns_0004573-snap-gene-0.3"/>
</dbReference>
<evidence type="ECO:0000256" key="1">
    <source>
        <dbReference type="ARBA" id="ARBA00004479"/>
    </source>
</evidence>
<evidence type="ECO:0000256" key="12">
    <source>
        <dbReference type="ARBA" id="ARBA00023170"/>
    </source>
</evidence>
<dbReference type="PANTHER" id="PTHR24416">
    <property type="entry name" value="TYROSINE-PROTEIN KINASE RECEPTOR"/>
    <property type="match status" value="1"/>
</dbReference>
<feature type="transmembrane region" description="Helical" evidence="16">
    <location>
        <begin position="635"/>
        <end position="658"/>
    </location>
</feature>
<comment type="subcellular location">
    <subcellularLocation>
        <location evidence="1">Membrane</location>
        <topology evidence="1">Single-pass type I membrane protein</topology>
    </subcellularLocation>
</comment>
<dbReference type="InterPro" id="IPR006212">
    <property type="entry name" value="Furin_repeat"/>
</dbReference>
<evidence type="ECO:0000256" key="17">
    <source>
        <dbReference type="SAM" id="SignalP"/>
    </source>
</evidence>
<dbReference type="PRINTS" id="PR00109">
    <property type="entry name" value="TYRKINASE"/>
</dbReference>
<keyword evidence="7" id="KW-0418">Kinase</keyword>
<evidence type="ECO:0000256" key="3">
    <source>
        <dbReference type="ARBA" id="ARBA00022553"/>
    </source>
</evidence>
<evidence type="ECO:0000256" key="16">
    <source>
        <dbReference type="SAM" id="Phobius"/>
    </source>
</evidence>
<dbReference type="SUPFAM" id="SSF57184">
    <property type="entry name" value="Growth factor receptor domain"/>
    <property type="match status" value="2"/>
</dbReference>
<dbReference type="InterPro" id="IPR017441">
    <property type="entry name" value="Protein_kinase_ATP_BS"/>
</dbReference>
<keyword evidence="13" id="KW-0325">Glycoprotein</keyword>
<keyword evidence="6 15" id="KW-0547">Nucleotide-binding</keyword>
<dbReference type="SMART" id="SM00261">
    <property type="entry name" value="FU"/>
    <property type="match status" value="3"/>
</dbReference>
<keyword evidence="10 16" id="KW-0472">Membrane</keyword>
<dbReference type="Pfam" id="PF00757">
    <property type="entry name" value="Furin-like"/>
    <property type="match status" value="1"/>
</dbReference>
<keyword evidence="3" id="KW-0597">Phosphoprotein</keyword>
<dbReference type="GO" id="GO:0008284">
    <property type="term" value="P:positive regulation of cell population proliferation"/>
    <property type="evidence" value="ECO:0007669"/>
    <property type="project" value="TreeGrafter"/>
</dbReference>
<evidence type="ECO:0000256" key="2">
    <source>
        <dbReference type="ARBA" id="ARBA00011902"/>
    </source>
</evidence>
<dbReference type="Gene3D" id="2.10.220.10">
    <property type="entry name" value="Hormone Receptor, Insulin-like Growth Factor Receptor 1, Chain A, domain 2"/>
    <property type="match status" value="2"/>
</dbReference>
<keyword evidence="5 16" id="KW-0812">Transmembrane</keyword>
<evidence type="ECO:0000256" key="7">
    <source>
        <dbReference type="ARBA" id="ARBA00022777"/>
    </source>
</evidence>
<dbReference type="Pfam" id="PF01030">
    <property type="entry name" value="Recep_L_domain"/>
    <property type="match status" value="1"/>
</dbReference>
<evidence type="ECO:0000256" key="13">
    <source>
        <dbReference type="ARBA" id="ARBA00023180"/>
    </source>
</evidence>
<dbReference type="AlphaFoldDB" id="A0A1I8H5E9"/>
<evidence type="ECO:0000256" key="4">
    <source>
        <dbReference type="ARBA" id="ARBA00022679"/>
    </source>
</evidence>
<evidence type="ECO:0000256" key="5">
    <source>
        <dbReference type="ARBA" id="ARBA00022692"/>
    </source>
</evidence>
<keyword evidence="11" id="KW-0829">Tyrosine-protein kinase</keyword>
<evidence type="ECO:0000256" key="6">
    <source>
        <dbReference type="ARBA" id="ARBA00022741"/>
    </source>
</evidence>
<dbReference type="PROSITE" id="PS00107">
    <property type="entry name" value="PROTEIN_KINASE_ATP"/>
    <property type="match status" value="1"/>
</dbReference>
<dbReference type="SUPFAM" id="SSF56112">
    <property type="entry name" value="Protein kinase-like (PK-like)"/>
    <property type="match status" value="1"/>
</dbReference>
<comment type="catalytic activity">
    <reaction evidence="14">
        <text>L-tyrosyl-[protein] + ATP = O-phospho-L-tyrosyl-[protein] + ADP + H(+)</text>
        <dbReference type="Rhea" id="RHEA:10596"/>
        <dbReference type="Rhea" id="RHEA-COMP:10136"/>
        <dbReference type="Rhea" id="RHEA-COMP:20101"/>
        <dbReference type="ChEBI" id="CHEBI:15378"/>
        <dbReference type="ChEBI" id="CHEBI:30616"/>
        <dbReference type="ChEBI" id="CHEBI:46858"/>
        <dbReference type="ChEBI" id="CHEBI:61978"/>
        <dbReference type="ChEBI" id="CHEBI:456216"/>
        <dbReference type="EC" id="2.7.10.1"/>
    </reaction>
</comment>
<dbReference type="InterPro" id="IPR006211">
    <property type="entry name" value="Furin-like_Cys-rich_dom"/>
</dbReference>
<dbReference type="PROSITE" id="PS00109">
    <property type="entry name" value="PROTEIN_KINASE_TYR"/>
    <property type="match status" value="1"/>
</dbReference>
<dbReference type="InterPro" id="IPR008266">
    <property type="entry name" value="Tyr_kinase_AS"/>
</dbReference>
<keyword evidence="19" id="KW-1185">Reference proteome</keyword>
<dbReference type="EC" id="2.7.10.1" evidence="2"/>
<dbReference type="Pfam" id="PF14843">
    <property type="entry name" value="GF_recep_IV"/>
    <property type="match status" value="1"/>
</dbReference>
<keyword evidence="12" id="KW-0675">Receptor</keyword>
<keyword evidence="9 16" id="KW-1133">Transmembrane helix</keyword>
<dbReference type="GO" id="GO:0038127">
    <property type="term" value="P:ERBB signaling pathway"/>
    <property type="evidence" value="ECO:0007669"/>
    <property type="project" value="UniProtKB-ARBA"/>
</dbReference>
<feature type="domain" description="Protein kinase" evidence="18">
    <location>
        <begin position="696"/>
        <end position="960"/>
    </location>
</feature>
<evidence type="ECO:0000256" key="11">
    <source>
        <dbReference type="ARBA" id="ARBA00023137"/>
    </source>
</evidence>
<feature type="chain" id="PRO_5009319913" description="receptor protein-tyrosine kinase" evidence="17">
    <location>
        <begin position="24"/>
        <end position="1032"/>
    </location>
</feature>
<evidence type="ECO:0000256" key="10">
    <source>
        <dbReference type="ARBA" id="ARBA00023136"/>
    </source>
</evidence>
<evidence type="ECO:0000256" key="15">
    <source>
        <dbReference type="PROSITE-ProRule" id="PRU10141"/>
    </source>
</evidence>
<dbReference type="FunFam" id="1.10.510.10:FF:000027">
    <property type="entry name" value="Receptor protein-tyrosine kinase"/>
    <property type="match status" value="1"/>
</dbReference>
<dbReference type="InterPro" id="IPR000719">
    <property type="entry name" value="Prot_kinase_dom"/>
</dbReference>
<dbReference type="GO" id="GO:0043235">
    <property type="term" value="C:receptor complex"/>
    <property type="evidence" value="ECO:0007669"/>
    <property type="project" value="TreeGrafter"/>
</dbReference>
<evidence type="ECO:0000313" key="20">
    <source>
        <dbReference type="WBParaSite" id="maker-uti_cns_0004573-snap-gene-0.3-mRNA-1"/>
    </source>
</evidence>